<keyword evidence="17" id="KW-1185">Reference proteome</keyword>
<dbReference type="AlphaFoldDB" id="A0A8S4P9G6"/>
<evidence type="ECO:0000256" key="1">
    <source>
        <dbReference type="ARBA" id="ARBA00004479"/>
    </source>
</evidence>
<dbReference type="FunFam" id="3.30.70.1230:FF:000004">
    <property type="entry name" value="Guanylate cyclase"/>
    <property type="match status" value="1"/>
</dbReference>
<feature type="domain" description="Guanylate cyclase" evidence="15">
    <location>
        <begin position="141"/>
        <end position="271"/>
    </location>
</feature>
<dbReference type="InterPro" id="IPR001054">
    <property type="entry name" value="A/G_cyclase"/>
</dbReference>
<protein>
    <recommendedName>
        <fullName evidence="2">guanylate cyclase</fullName>
        <ecNumber evidence="2">4.6.1.2</ecNumber>
    </recommendedName>
</protein>
<evidence type="ECO:0000256" key="2">
    <source>
        <dbReference type="ARBA" id="ARBA00012202"/>
    </source>
</evidence>
<comment type="similarity">
    <text evidence="13">Belongs to the adenylyl cyclase class-4/guanylyl cyclase family.</text>
</comment>
<comment type="subcellular location">
    <subcellularLocation>
        <location evidence="1">Membrane</location>
        <topology evidence="1">Single-pass type I membrane protein</topology>
    </subcellularLocation>
</comment>
<dbReference type="Pfam" id="PF00211">
    <property type="entry name" value="Guanylate_cyc"/>
    <property type="match status" value="1"/>
</dbReference>
<dbReference type="Proteomes" id="UP000749559">
    <property type="component" value="Unassembled WGS sequence"/>
</dbReference>
<keyword evidence="10" id="KW-0325">Glycoprotein</keyword>
<dbReference type="PANTHER" id="PTHR11920">
    <property type="entry name" value="GUANYLYL CYCLASE"/>
    <property type="match status" value="1"/>
</dbReference>
<dbReference type="GO" id="GO:0004016">
    <property type="term" value="F:adenylate cyclase activity"/>
    <property type="evidence" value="ECO:0007669"/>
    <property type="project" value="TreeGrafter"/>
</dbReference>
<comment type="caution">
    <text evidence="16">The sequence shown here is derived from an EMBL/GenBank/DDBJ whole genome shotgun (WGS) entry which is preliminary data.</text>
</comment>
<organism evidence="16 17">
    <name type="scientific">Owenia fusiformis</name>
    <name type="common">Polychaete worm</name>
    <dbReference type="NCBI Taxonomy" id="6347"/>
    <lineage>
        <taxon>Eukaryota</taxon>
        <taxon>Metazoa</taxon>
        <taxon>Spiralia</taxon>
        <taxon>Lophotrochozoa</taxon>
        <taxon>Annelida</taxon>
        <taxon>Polychaeta</taxon>
        <taxon>Sedentaria</taxon>
        <taxon>Canalipalpata</taxon>
        <taxon>Sabellida</taxon>
        <taxon>Oweniida</taxon>
        <taxon>Oweniidae</taxon>
        <taxon>Owenia</taxon>
    </lineage>
</organism>
<evidence type="ECO:0000256" key="14">
    <source>
        <dbReference type="SAM" id="Coils"/>
    </source>
</evidence>
<name>A0A8S4P9G6_OWEFU</name>
<proteinExistence type="inferred from homology"/>
<evidence type="ECO:0000256" key="11">
    <source>
        <dbReference type="ARBA" id="ARBA00023239"/>
    </source>
</evidence>
<keyword evidence="5" id="KW-0547">Nucleotide-binding</keyword>
<dbReference type="InterPro" id="IPR050401">
    <property type="entry name" value="Cyclic_nucleotide_synthase"/>
</dbReference>
<evidence type="ECO:0000256" key="4">
    <source>
        <dbReference type="ARBA" id="ARBA00022729"/>
    </source>
</evidence>
<dbReference type="EMBL" id="CAIIXF020000008">
    <property type="protein sequence ID" value="CAH1790846.1"/>
    <property type="molecule type" value="Genomic_DNA"/>
</dbReference>
<dbReference type="Pfam" id="PF07701">
    <property type="entry name" value="HNOBA"/>
    <property type="match status" value="1"/>
</dbReference>
<dbReference type="Gene3D" id="1.10.510.10">
    <property type="entry name" value="Transferase(Phosphotransferase) domain 1"/>
    <property type="match status" value="1"/>
</dbReference>
<dbReference type="GO" id="GO:0001653">
    <property type="term" value="F:peptide receptor activity"/>
    <property type="evidence" value="ECO:0007669"/>
    <property type="project" value="TreeGrafter"/>
</dbReference>
<gene>
    <name evidence="16" type="ORF">OFUS_LOCUS16007</name>
</gene>
<dbReference type="GO" id="GO:0004383">
    <property type="term" value="F:guanylate cyclase activity"/>
    <property type="evidence" value="ECO:0007669"/>
    <property type="project" value="UniProtKB-EC"/>
</dbReference>
<dbReference type="OrthoDB" id="60033at2759"/>
<dbReference type="SUPFAM" id="SSF55073">
    <property type="entry name" value="Nucleotide cyclase"/>
    <property type="match status" value="1"/>
</dbReference>
<dbReference type="EC" id="4.6.1.2" evidence="2"/>
<keyword evidence="7" id="KW-0342">GTP-binding</keyword>
<dbReference type="GO" id="GO:0005886">
    <property type="term" value="C:plasma membrane"/>
    <property type="evidence" value="ECO:0007669"/>
    <property type="project" value="TreeGrafter"/>
</dbReference>
<keyword evidence="3" id="KW-0812">Transmembrane</keyword>
<dbReference type="CDD" id="cd07302">
    <property type="entry name" value="CHD"/>
    <property type="match status" value="1"/>
</dbReference>
<evidence type="ECO:0000256" key="3">
    <source>
        <dbReference type="ARBA" id="ARBA00022692"/>
    </source>
</evidence>
<reference evidence="16" key="1">
    <citation type="submission" date="2022-03" db="EMBL/GenBank/DDBJ databases">
        <authorList>
            <person name="Martin C."/>
        </authorList>
    </citation>
    <scope>NUCLEOTIDE SEQUENCE</scope>
</reference>
<dbReference type="PANTHER" id="PTHR11920:SF335">
    <property type="entry name" value="GUANYLATE CYCLASE"/>
    <property type="match status" value="1"/>
</dbReference>
<keyword evidence="4" id="KW-0732">Signal</keyword>
<dbReference type="Gene3D" id="3.30.70.1230">
    <property type="entry name" value="Nucleotide cyclase"/>
    <property type="match status" value="1"/>
</dbReference>
<evidence type="ECO:0000256" key="13">
    <source>
        <dbReference type="RuleBase" id="RU000405"/>
    </source>
</evidence>
<evidence type="ECO:0000256" key="9">
    <source>
        <dbReference type="ARBA" id="ARBA00023170"/>
    </source>
</evidence>
<evidence type="ECO:0000259" key="15">
    <source>
        <dbReference type="PROSITE" id="PS50125"/>
    </source>
</evidence>
<keyword evidence="14" id="KW-0175">Coiled coil</keyword>
<dbReference type="InterPro" id="IPR011645">
    <property type="entry name" value="HNOB_dom_associated"/>
</dbReference>
<evidence type="ECO:0000256" key="6">
    <source>
        <dbReference type="ARBA" id="ARBA00022989"/>
    </source>
</evidence>
<dbReference type="GO" id="GO:0007168">
    <property type="term" value="P:receptor guanylyl cyclase signaling pathway"/>
    <property type="evidence" value="ECO:0007669"/>
    <property type="project" value="TreeGrafter"/>
</dbReference>
<dbReference type="PROSITE" id="PS00452">
    <property type="entry name" value="GUANYLATE_CYCLASE_1"/>
    <property type="match status" value="1"/>
</dbReference>
<keyword evidence="9" id="KW-0675">Receptor</keyword>
<evidence type="ECO:0000256" key="5">
    <source>
        <dbReference type="ARBA" id="ARBA00022741"/>
    </source>
</evidence>
<feature type="non-terminal residue" evidence="16">
    <location>
        <position position="1"/>
    </location>
</feature>
<dbReference type="GO" id="GO:0035556">
    <property type="term" value="P:intracellular signal transduction"/>
    <property type="evidence" value="ECO:0007669"/>
    <property type="project" value="InterPro"/>
</dbReference>
<dbReference type="InterPro" id="IPR018297">
    <property type="entry name" value="A/G_cyclase_CS"/>
</dbReference>
<dbReference type="PROSITE" id="PS50125">
    <property type="entry name" value="GUANYLATE_CYCLASE_2"/>
    <property type="match status" value="1"/>
</dbReference>
<keyword evidence="8" id="KW-0472">Membrane</keyword>
<evidence type="ECO:0000313" key="17">
    <source>
        <dbReference type="Proteomes" id="UP000749559"/>
    </source>
</evidence>
<evidence type="ECO:0000313" key="16">
    <source>
        <dbReference type="EMBL" id="CAH1790846.1"/>
    </source>
</evidence>
<dbReference type="InterPro" id="IPR029787">
    <property type="entry name" value="Nucleotide_cyclase"/>
</dbReference>
<keyword evidence="11 13" id="KW-0456">Lyase</keyword>
<evidence type="ECO:0000256" key="8">
    <source>
        <dbReference type="ARBA" id="ARBA00023136"/>
    </source>
</evidence>
<evidence type="ECO:0000256" key="10">
    <source>
        <dbReference type="ARBA" id="ARBA00023180"/>
    </source>
</evidence>
<feature type="coiled-coil region" evidence="14">
    <location>
        <begin position="78"/>
        <end position="109"/>
    </location>
</feature>
<evidence type="ECO:0000256" key="12">
    <source>
        <dbReference type="ARBA" id="ARBA00023293"/>
    </source>
</evidence>
<keyword evidence="12" id="KW-0141">cGMP biosynthesis</keyword>
<sequence length="323" mass="36561">REAPYFNFDCSSKEIVKRVARSENPPLRPLLSEDTQMDGDIKDLIYDSWQENPDFRPSVQQLQKRVVKMNKGKRVNIVDRMLVKMEAYANNLEEIVEQRTSQLVEEKKKTDKLLYRMLPAVIADELKQGKTVVPEIVDMCTVFFSDIVGFTSLSSRSTPIQIVQFLNDLYSMFDEIIELYDVYKVETIGDAYMVVSGIPVRNGERHIVEIANMSLHLLSSILKFKIAHVPDKRIQARIGLNSGPCAAGVVGHTMPRYCLFGDTVNMASRMESTGLPNKIQLSPGALKELKNNSGYTTVKRGAIEVKGKGKVVTYWLEGHVDFH</sequence>
<evidence type="ECO:0000256" key="7">
    <source>
        <dbReference type="ARBA" id="ARBA00023134"/>
    </source>
</evidence>
<dbReference type="SMART" id="SM00044">
    <property type="entry name" value="CYCc"/>
    <property type="match status" value="1"/>
</dbReference>
<dbReference type="GO" id="GO:0005525">
    <property type="term" value="F:GTP binding"/>
    <property type="evidence" value="ECO:0007669"/>
    <property type="project" value="UniProtKB-KW"/>
</dbReference>
<accession>A0A8S4P9G6</accession>
<feature type="non-terminal residue" evidence="16">
    <location>
        <position position="323"/>
    </location>
</feature>
<keyword evidence="6" id="KW-1133">Transmembrane helix</keyword>